<reference evidence="6" key="1">
    <citation type="submission" date="2023-07" db="EMBL/GenBank/DDBJ databases">
        <title>30 novel species of actinomycetes from the DSMZ collection.</title>
        <authorList>
            <person name="Nouioui I."/>
        </authorList>
    </citation>
    <scope>NUCLEOTIDE SEQUENCE [LARGE SCALE GENOMIC DNA]</scope>
    <source>
        <strain evidence="6">DSM 44938</strain>
    </source>
</reference>
<dbReference type="PANTHER" id="PTHR23028">
    <property type="entry name" value="ACETYLTRANSFERASE"/>
    <property type="match status" value="1"/>
</dbReference>
<dbReference type="EC" id="2.3.1.-" evidence="5"/>
<protein>
    <submittedName>
        <fullName evidence="5">Acyltransferase family protein</fullName>
        <ecNumber evidence="5">2.3.1.-</ecNumber>
    </submittedName>
</protein>
<dbReference type="InterPro" id="IPR043968">
    <property type="entry name" value="SGNH"/>
</dbReference>
<feature type="compositionally biased region" description="Low complexity" evidence="1">
    <location>
        <begin position="1"/>
        <end position="15"/>
    </location>
</feature>
<organism evidence="5 6">
    <name type="scientific">Streptomyces litchfieldiae</name>
    <dbReference type="NCBI Taxonomy" id="3075543"/>
    <lineage>
        <taxon>Bacteria</taxon>
        <taxon>Bacillati</taxon>
        <taxon>Actinomycetota</taxon>
        <taxon>Actinomycetes</taxon>
        <taxon>Kitasatosporales</taxon>
        <taxon>Streptomycetaceae</taxon>
        <taxon>Streptomyces</taxon>
    </lineage>
</organism>
<feature type="transmembrane region" description="Helical" evidence="2">
    <location>
        <begin position="168"/>
        <end position="184"/>
    </location>
</feature>
<feature type="region of interest" description="Disordered" evidence="1">
    <location>
        <begin position="1"/>
        <end position="21"/>
    </location>
</feature>
<evidence type="ECO:0000313" key="5">
    <source>
        <dbReference type="EMBL" id="MDT0342445.1"/>
    </source>
</evidence>
<dbReference type="Pfam" id="PF01757">
    <property type="entry name" value="Acyl_transf_3"/>
    <property type="match status" value="1"/>
</dbReference>
<name>A0ABU2MLN4_9ACTN</name>
<dbReference type="SUPFAM" id="SSF52266">
    <property type="entry name" value="SGNH hydrolase"/>
    <property type="match status" value="1"/>
</dbReference>
<dbReference type="PANTHER" id="PTHR23028:SF53">
    <property type="entry name" value="ACYL_TRANSF_3 DOMAIN-CONTAINING PROTEIN"/>
    <property type="match status" value="1"/>
</dbReference>
<evidence type="ECO:0000256" key="1">
    <source>
        <dbReference type="SAM" id="MobiDB-lite"/>
    </source>
</evidence>
<keyword evidence="5" id="KW-0012">Acyltransferase</keyword>
<feature type="domain" description="Acyltransferase 3" evidence="3">
    <location>
        <begin position="29"/>
        <end position="360"/>
    </location>
</feature>
<gene>
    <name evidence="5" type="ORF">RM590_07370</name>
</gene>
<dbReference type="RefSeq" id="WP_311703576.1">
    <property type="nucleotide sequence ID" value="NZ_JAVREL010000003.1"/>
</dbReference>
<feature type="transmembrane region" description="Helical" evidence="2">
    <location>
        <begin position="196"/>
        <end position="214"/>
    </location>
</feature>
<keyword evidence="2" id="KW-0812">Transmembrane</keyword>
<evidence type="ECO:0000259" key="4">
    <source>
        <dbReference type="Pfam" id="PF19040"/>
    </source>
</evidence>
<feature type="transmembrane region" description="Helical" evidence="2">
    <location>
        <begin position="345"/>
        <end position="364"/>
    </location>
</feature>
<sequence length="702" mass="73985">MVSTLAPAATRGAAAPRREAPADHHAWRADIQGLRAVAVLLVVLSHAGVRRLDGGYVGVDVFFVISGFLITSLLARELAATGGISIRRFYARRALRLLPAATLVALVTLGGARLFLSPVRFEEYAGDALASLLQAVNLRLAGAETDYLSEGAPPSPFQHFWSLAVEEQFYLLWPLLLLLGGRAARRSRRGSAARTLPLGALCLVSFALSAWVTVNSASWAYFGSHTRAWELGAGSLLALFAGRLTRLPAAVSAAMTWTGLAAVALAALWFDQDTPFPGYHALLPVLGTVLVLAGGCAPARFGARRLLGARPFTWLGGLSYGWYLWHWPLLVLGPNALDRPASVPLALALSASALLLAWLTLLLVENPVRFHAAFTGRPGRALGLGLGLSAGGTALALTAAVLAPPIPTGGMAPGLRAALATAPDPSARLAVLLAGSGALLPSNLTPPLTEIKDGRSAIYRDGCHVGRETTRVPDSCVYGDPTSETVVVLFGDSHAAQWFPALDRLAREHGWKLVSLTKASCKVPAVTTVKDGEPYAECDAWRENALAAIDALRPSLVIVSSSDAAEPAHPAADPARQWARGYQDTLGRLVDTGGEVAVMLDNPWPKWDGVECAAAYPLELDHCAGQLSGAFRDAERRELTREAARRAGVAVIDPAPWLCSPEGTCPVIVGDTAVYRDESHVNEAYAEAIAPVLGGALSGLVP</sequence>
<keyword evidence="6" id="KW-1185">Reference proteome</keyword>
<feature type="transmembrane region" description="Helical" evidence="2">
    <location>
        <begin position="307"/>
        <end position="325"/>
    </location>
</feature>
<evidence type="ECO:0000313" key="6">
    <source>
        <dbReference type="Proteomes" id="UP001183246"/>
    </source>
</evidence>
<comment type="caution">
    <text evidence="5">The sequence shown here is derived from an EMBL/GenBank/DDBJ whole genome shotgun (WGS) entry which is preliminary data.</text>
</comment>
<dbReference type="EMBL" id="JAVREL010000003">
    <property type="protein sequence ID" value="MDT0342445.1"/>
    <property type="molecule type" value="Genomic_DNA"/>
</dbReference>
<keyword evidence="2" id="KW-1133">Transmembrane helix</keyword>
<feature type="transmembrane region" description="Helical" evidence="2">
    <location>
        <begin position="55"/>
        <end position="75"/>
    </location>
</feature>
<dbReference type="GO" id="GO:0016746">
    <property type="term" value="F:acyltransferase activity"/>
    <property type="evidence" value="ECO:0007669"/>
    <property type="project" value="UniProtKB-KW"/>
</dbReference>
<evidence type="ECO:0000259" key="3">
    <source>
        <dbReference type="Pfam" id="PF01757"/>
    </source>
</evidence>
<feature type="transmembrane region" description="Helical" evidence="2">
    <location>
        <begin position="384"/>
        <end position="403"/>
    </location>
</feature>
<feature type="transmembrane region" description="Helical" evidence="2">
    <location>
        <begin position="226"/>
        <end position="242"/>
    </location>
</feature>
<feature type="transmembrane region" description="Helical" evidence="2">
    <location>
        <begin position="249"/>
        <end position="270"/>
    </location>
</feature>
<feature type="transmembrane region" description="Helical" evidence="2">
    <location>
        <begin position="95"/>
        <end position="116"/>
    </location>
</feature>
<dbReference type="Pfam" id="PF19040">
    <property type="entry name" value="SGNH"/>
    <property type="match status" value="1"/>
</dbReference>
<dbReference type="Proteomes" id="UP001183246">
    <property type="component" value="Unassembled WGS sequence"/>
</dbReference>
<feature type="domain" description="SGNH" evidence="4">
    <location>
        <begin position="463"/>
        <end position="693"/>
    </location>
</feature>
<keyword evidence="5" id="KW-0808">Transferase</keyword>
<accession>A0ABU2MLN4</accession>
<dbReference type="InterPro" id="IPR050879">
    <property type="entry name" value="Acyltransferase_3"/>
</dbReference>
<keyword evidence="2" id="KW-0472">Membrane</keyword>
<evidence type="ECO:0000256" key="2">
    <source>
        <dbReference type="SAM" id="Phobius"/>
    </source>
</evidence>
<dbReference type="InterPro" id="IPR002656">
    <property type="entry name" value="Acyl_transf_3_dom"/>
</dbReference>
<proteinExistence type="predicted"/>
<feature type="transmembrane region" description="Helical" evidence="2">
    <location>
        <begin position="276"/>
        <end position="295"/>
    </location>
</feature>